<dbReference type="Proteomes" id="UP000034883">
    <property type="component" value="Chromosome"/>
</dbReference>
<feature type="domain" description="Kazal-like" evidence="1">
    <location>
        <begin position="249"/>
        <end position="298"/>
    </location>
</feature>
<dbReference type="GO" id="GO:0005615">
    <property type="term" value="C:extracellular space"/>
    <property type="evidence" value="ECO:0007669"/>
    <property type="project" value="TreeGrafter"/>
</dbReference>
<dbReference type="Gene3D" id="3.30.60.30">
    <property type="match status" value="3"/>
</dbReference>
<dbReference type="CDD" id="cd00104">
    <property type="entry name" value="KAZAL_FS"/>
    <property type="match status" value="3"/>
</dbReference>
<name>A0A0F6W8Q2_9BACT</name>
<feature type="domain" description="Kazal-like" evidence="1">
    <location>
        <begin position="413"/>
        <end position="462"/>
    </location>
</feature>
<dbReference type="EMBL" id="CP011125">
    <property type="protein sequence ID" value="AKF10183.1"/>
    <property type="molecule type" value="Genomic_DNA"/>
</dbReference>
<evidence type="ECO:0000313" key="2">
    <source>
        <dbReference type="EMBL" id="AKF10183.1"/>
    </source>
</evidence>
<proteinExistence type="predicted"/>
<keyword evidence="3" id="KW-1185">Reference proteome</keyword>
<gene>
    <name evidence="2" type="ORF">DB32_007332</name>
</gene>
<dbReference type="Pfam" id="PF00050">
    <property type="entry name" value="Kazal_1"/>
    <property type="match status" value="3"/>
</dbReference>
<dbReference type="PANTHER" id="PTHR21131">
    <property type="entry name" value="SERINE-TYPE ENDOPEPTIDASE INHIBITOR"/>
    <property type="match status" value="1"/>
</dbReference>
<dbReference type="STRING" id="927083.DB32_007332"/>
<dbReference type="SMART" id="SM00280">
    <property type="entry name" value="KAZAL"/>
    <property type="match status" value="3"/>
</dbReference>
<dbReference type="AlphaFoldDB" id="A0A0F6W8Q2"/>
<dbReference type="InterPro" id="IPR036058">
    <property type="entry name" value="Kazal_dom_sf"/>
</dbReference>
<dbReference type="KEGG" id="samy:DB32_007332"/>
<evidence type="ECO:0000313" key="3">
    <source>
        <dbReference type="Proteomes" id="UP000034883"/>
    </source>
</evidence>
<dbReference type="PROSITE" id="PS51465">
    <property type="entry name" value="KAZAL_2"/>
    <property type="match status" value="3"/>
</dbReference>
<evidence type="ECO:0000259" key="1">
    <source>
        <dbReference type="PROSITE" id="PS51465"/>
    </source>
</evidence>
<accession>A0A0F6W8Q2</accession>
<protein>
    <submittedName>
        <fullName evidence="2">Kazal-type serine protease inhibitor domain protein</fullName>
    </submittedName>
</protein>
<reference evidence="2 3" key="1">
    <citation type="submission" date="2015-03" db="EMBL/GenBank/DDBJ databases">
        <title>Genome assembly of Sandaracinus amylolyticus DSM 53668.</title>
        <authorList>
            <person name="Sharma G."/>
            <person name="Subramanian S."/>
        </authorList>
    </citation>
    <scope>NUCLEOTIDE SEQUENCE [LARGE SCALE GENOMIC DNA]</scope>
    <source>
        <strain evidence="2 3">DSM 53668</strain>
    </source>
</reference>
<dbReference type="InterPro" id="IPR002350">
    <property type="entry name" value="Kazal_dom"/>
</dbReference>
<dbReference type="InterPro" id="IPR053265">
    <property type="entry name" value="Serpin"/>
</dbReference>
<feature type="domain" description="Kazal-like" evidence="1">
    <location>
        <begin position="331"/>
        <end position="380"/>
    </location>
</feature>
<dbReference type="SUPFAM" id="SSF100895">
    <property type="entry name" value="Kazal-type serine protease inhibitors"/>
    <property type="match status" value="3"/>
</dbReference>
<sequence length="462" mass="47858">MAAPALTGDPTRHHRRFVSATFRRSARMYALVRALLRGAARRVLAHMTRSFVRAHVALSLAGLALAGCMMDSAAKVPADGVEPALDVASLGAADSARSIPAAPWCQLVEGELTRARPTALFTFEGGCDDTFVDLANRDGSDVFVALYEERDGRWALVARNDDCSADTLNACLSTSTRAGVRYLVMATSYSYAVRNRPEAMSFHLTVSCNGADGECAAPGSQQACGSRGLPECGEGFFCAFEAGSMCGADDRGGVCARRPDACIEIYQPVCGCDGQTYGNACSAASAGVSVAHDGECPAPGGEGEPCGARLGDTCDEGFYCAFAPEAICGRADATGTCARRPDACIQVYDPVCGCDGRTYGNACTAASNGMSVDHAGECERVGQGEGETCGGIAALECAAGLACDYSASGCNIADVAGVCVVDEPRACTREYRPVCGCDGNTYSNDCVRRAAYVGLAHTGACR</sequence>
<organism evidence="2 3">
    <name type="scientific">Sandaracinus amylolyticus</name>
    <dbReference type="NCBI Taxonomy" id="927083"/>
    <lineage>
        <taxon>Bacteria</taxon>
        <taxon>Pseudomonadati</taxon>
        <taxon>Myxococcota</taxon>
        <taxon>Polyangia</taxon>
        <taxon>Polyangiales</taxon>
        <taxon>Sandaracinaceae</taxon>
        <taxon>Sandaracinus</taxon>
    </lineage>
</organism>
<dbReference type="PANTHER" id="PTHR21131:SF0">
    <property type="entry name" value="GEO10195P1-RELATED"/>
    <property type="match status" value="1"/>
</dbReference>